<gene>
    <name evidence="1" type="ORF">HH215_07000</name>
</gene>
<dbReference type="Gene3D" id="2.60.20.10">
    <property type="entry name" value="Crystallins"/>
    <property type="match status" value="1"/>
</dbReference>
<keyword evidence="2" id="KW-1185">Reference proteome</keyword>
<organism evidence="1 2">
    <name type="scientific">Cohnella herbarum</name>
    <dbReference type="NCBI Taxonomy" id="2728023"/>
    <lineage>
        <taxon>Bacteria</taxon>
        <taxon>Bacillati</taxon>
        <taxon>Bacillota</taxon>
        <taxon>Bacilli</taxon>
        <taxon>Bacillales</taxon>
        <taxon>Paenibacillaceae</taxon>
        <taxon>Cohnella</taxon>
    </lineage>
</organism>
<sequence>MIKKEKLPAKASIRRVGVKVVNPLLRLSTGTNFTGTTKSYRGNLGIRNLANVGLNNNIQSLRLTTAAGATGTVVLFDGTGYSGDFVKFNPSAAGVPDLADFNFDNQASSLVVTSLVLSDADIAVIQQSGLSNNFGEILRRIRVARIRRAASRRGKK</sequence>
<dbReference type="RefSeq" id="WP_169279242.1">
    <property type="nucleotide sequence ID" value="NZ_CP051680.1"/>
</dbReference>
<name>A0A7Z2VGU2_9BACL</name>
<reference evidence="1 2" key="1">
    <citation type="submission" date="2020-04" db="EMBL/GenBank/DDBJ databases">
        <title>Genome sequencing of novel species.</title>
        <authorList>
            <person name="Heo J."/>
            <person name="Kim S.-J."/>
            <person name="Kim J.-S."/>
            <person name="Hong S.-B."/>
            <person name="Kwon S.-W."/>
        </authorList>
    </citation>
    <scope>NUCLEOTIDE SEQUENCE [LARGE SCALE GENOMIC DNA]</scope>
    <source>
        <strain evidence="1 2">MFER-1</strain>
    </source>
</reference>
<evidence type="ECO:0000313" key="2">
    <source>
        <dbReference type="Proteomes" id="UP000502248"/>
    </source>
</evidence>
<dbReference type="AlphaFoldDB" id="A0A7Z2VGU2"/>
<protein>
    <submittedName>
        <fullName evidence="1">Uncharacterized protein</fullName>
    </submittedName>
</protein>
<dbReference type="KEGG" id="cheb:HH215_07000"/>
<dbReference type="EMBL" id="CP051680">
    <property type="protein sequence ID" value="QJD82946.1"/>
    <property type="molecule type" value="Genomic_DNA"/>
</dbReference>
<evidence type="ECO:0000313" key="1">
    <source>
        <dbReference type="EMBL" id="QJD82946.1"/>
    </source>
</evidence>
<dbReference type="Proteomes" id="UP000502248">
    <property type="component" value="Chromosome"/>
</dbReference>
<accession>A0A7Z2VGU2</accession>
<dbReference type="SUPFAM" id="SSF49695">
    <property type="entry name" value="gamma-Crystallin-like"/>
    <property type="match status" value="1"/>
</dbReference>
<proteinExistence type="predicted"/>
<dbReference type="InterPro" id="IPR011024">
    <property type="entry name" value="G_crystallin-like"/>
</dbReference>